<gene>
    <name evidence="1" type="ORF">L1987_05764</name>
</gene>
<dbReference type="EMBL" id="CM042019">
    <property type="protein sequence ID" value="KAI3824309.1"/>
    <property type="molecule type" value="Genomic_DNA"/>
</dbReference>
<evidence type="ECO:0000313" key="1">
    <source>
        <dbReference type="EMBL" id="KAI3824309.1"/>
    </source>
</evidence>
<organism evidence="1 2">
    <name type="scientific">Smallanthus sonchifolius</name>
    <dbReference type="NCBI Taxonomy" id="185202"/>
    <lineage>
        <taxon>Eukaryota</taxon>
        <taxon>Viridiplantae</taxon>
        <taxon>Streptophyta</taxon>
        <taxon>Embryophyta</taxon>
        <taxon>Tracheophyta</taxon>
        <taxon>Spermatophyta</taxon>
        <taxon>Magnoliopsida</taxon>
        <taxon>eudicotyledons</taxon>
        <taxon>Gunneridae</taxon>
        <taxon>Pentapetalae</taxon>
        <taxon>asterids</taxon>
        <taxon>campanulids</taxon>
        <taxon>Asterales</taxon>
        <taxon>Asteraceae</taxon>
        <taxon>Asteroideae</taxon>
        <taxon>Heliantheae alliance</taxon>
        <taxon>Millerieae</taxon>
        <taxon>Smallanthus</taxon>
    </lineage>
</organism>
<sequence length="101" mass="10752">MEVAAGCGGSDFNLQVKICSSTLLSPSKLTQSIEIHDLNKIQSANLLILFGPQMSQGDTLAFETGVVVVFVSSISATTGAAIFRIELDLSRLFCLLDEESV</sequence>
<comment type="caution">
    <text evidence="1">The sequence shown here is derived from an EMBL/GenBank/DDBJ whole genome shotgun (WGS) entry which is preliminary data.</text>
</comment>
<accession>A0ACB9JW97</accession>
<reference evidence="2" key="1">
    <citation type="journal article" date="2022" name="Mol. Ecol. Resour.">
        <title>The genomes of chicory, endive, great burdock and yacon provide insights into Asteraceae palaeo-polyploidization history and plant inulin production.</title>
        <authorList>
            <person name="Fan W."/>
            <person name="Wang S."/>
            <person name="Wang H."/>
            <person name="Wang A."/>
            <person name="Jiang F."/>
            <person name="Liu H."/>
            <person name="Zhao H."/>
            <person name="Xu D."/>
            <person name="Zhang Y."/>
        </authorList>
    </citation>
    <scope>NUCLEOTIDE SEQUENCE [LARGE SCALE GENOMIC DNA]</scope>
    <source>
        <strain evidence="2">cv. Yunnan</strain>
    </source>
</reference>
<protein>
    <submittedName>
        <fullName evidence="1">Uncharacterized protein</fullName>
    </submittedName>
</protein>
<dbReference type="Proteomes" id="UP001056120">
    <property type="component" value="Linkage Group LG02"/>
</dbReference>
<name>A0ACB9JW97_9ASTR</name>
<proteinExistence type="predicted"/>
<evidence type="ECO:0000313" key="2">
    <source>
        <dbReference type="Proteomes" id="UP001056120"/>
    </source>
</evidence>
<reference evidence="1 2" key="2">
    <citation type="journal article" date="2022" name="Mol. Ecol. Resour.">
        <title>The genomes of chicory, endive, great burdock and yacon provide insights into Asteraceae paleo-polyploidization history and plant inulin production.</title>
        <authorList>
            <person name="Fan W."/>
            <person name="Wang S."/>
            <person name="Wang H."/>
            <person name="Wang A."/>
            <person name="Jiang F."/>
            <person name="Liu H."/>
            <person name="Zhao H."/>
            <person name="Xu D."/>
            <person name="Zhang Y."/>
        </authorList>
    </citation>
    <scope>NUCLEOTIDE SEQUENCE [LARGE SCALE GENOMIC DNA]</scope>
    <source>
        <strain evidence="2">cv. Yunnan</strain>
        <tissue evidence="1">Leaves</tissue>
    </source>
</reference>
<keyword evidence="2" id="KW-1185">Reference proteome</keyword>